<gene>
    <name evidence="1" type="ORF">Clacol_004041</name>
</gene>
<reference evidence="1" key="1">
    <citation type="submission" date="2021-10" db="EMBL/GenBank/DDBJ databases">
        <title>De novo Genome Assembly of Clathrus columnatus (Basidiomycota, Fungi) Using Illumina and Nanopore Sequence Data.</title>
        <authorList>
            <person name="Ogiso-Tanaka E."/>
            <person name="Itagaki H."/>
            <person name="Hosoya T."/>
            <person name="Hosaka K."/>
        </authorList>
    </citation>
    <scope>NUCLEOTIDE SEQUENCE</scope>
    <source>
        <strain evidence="1">MO-923</strain>
    </source>
</reference>
<dbReference type="EMBL" id="BPWL01000004">
    <property type="protein sequence ID" value="GJJ09817.1"/>
    <property type="molecule type" value="Genomic_DNA"/>
</dbReference>
<accession>A0AAV5A835</accession>
<organism evidence="1 2">
    <name type="scientific">Clathrus columnatus</name>
    <dbReference type="NCBI Taxonomy" id="1419009"/>
    <lineage>
        <taxon>Eukaryota</taxon>
        <taxon>Fungi</taxon>
        <taxon>Dikarya</taxon>
        <taxon>Basidiomycota</taxon>
        <taxon>Agaricomycotina</taxon>
        <taxon>Agaricomycetes</taxon>
        <taxon>Phallomycetidae</taxon>
        <taxon>Phallales</taxon>
        <taxon>Clathraceae</taxon>
        <taxon>Clathrus</taxon>
    </lineage>
</organism>
<proteinExistence type="predicted"/>
<dbReference type="Proteomes" id="UP001050691">
    <property type="component" value="Unassembled WGS sequence"/>
</dbReference>
<evidence type="ECO:0000313" key="2">
    <source>
        <dbReference type="Proteomes" id="UP001050691"/>
    </source>
</evidence>
<dbReference type="AlphaFoldDB" id="A0AAV5A835"/>
<evidence type="ECO:0000313" key="1">
    <source>
        <dbReference type="EMBL" id="GJJ09817.1"/>
    </source>
</evidence>
<comment type="caution">
    <text evidence="1">The sequence shown here is derived from an EMBL/GenBank/DDBJ whole genome shotgun (WGS) entry which is preliminary data.</text>
</comment>
<name>A0AAV5A835_9AGAM</name>
<keyword evidence="2" id="KW-1185">Reference proteome</keyword>
<protein>
    <submittedName>
        <fullName evidence="1">Uncharacterized protein</fullName>
    </submittedName>
</protein>
<sequence length="164" mass="17903">MSTSSDLAGPPYHILNLATKEYVLRGNGPGELLHTGPFGPKAATEAVATKVFRVTRVDRGDNAQILLESATGLKPVPSASTYFTKFGLFANNCFQPDLRAVIWERFDAPWVARTTGSGQLNLGRIPEKPNTFWADVQHTVLLQPIGALSNWKLELILVTEAEAK</sequence>